<evidence type="ECO:0000256" key="2">
    <source>
        <dbReference type="SAM" id="MobiDB-lite"/>
    </source>
</evidence>
<dbReference type="VEuPathDB" id="TriTrypDB:TvY486_0705418"/>
<dbReference type="GO" id="GO:0003723">
    <property type="term" value="F:RNA binding"/>
    <property type="evidence" value="ECO:0007669"/>
    <property type="project" value="UniProtKB-UniRule"/>
</dbReference>
<keyword evidence="1" id="KW-0694">RNA-binding</keyword>
<feature type="compositionally biased region" description="Low complexity" evidence="2">
    <location>
        <begin position="426"/>
        <end position="439"/>
    </location>
</feature>
<evidence type="ECO:0000259" key="3">
    <source>
        <dbReference type="PROSITE" id="PS50102"/>
    </source>
</evidence>
<dbReference type="InterPro" id="IPR003954">
    <property type="entry name" value="RRM_euk-type"/>
</dbReference>
<dbReference type="EMBL" id="HE573023">
    <property type="protein sequence ID" value="CCC49218.1"/>
    <property type="molecule type" value="Genomic_DNA"/>
</dbReference>
<feature type="domain" description="RRM" evidence="3">
    <location>
        <begin position="342"/>
        <end position="420"/>
    </location>
</feature>
<dbReference type="InterPro" id="IPR012677">
    <property type="entry name" value="Nucleotide-bd_a/b_plait_sf"/>
</dbReference>
<protein>
    <submittedName>
        <fullName evidence="4">Putative RNA-binding protein</fullName>
    </submittedName>
</protein>
<evidence type="ECO:0000256" key="1">
    <source>
        <dbReference type="PROSITE-ProRule" id="PRU00176"/>
    </source>
</evidence>
<dbReference type="InterPro" id="IPR035979">
    <property type="entry name" value="RBD_domain_sf"/>
</dbReference>
<name>G0TZ15_TRYVY</name>
<reference evidence="4" key="1">
    <citation type="journal article" date="2012" name="Proc. Natl. Acad. Sci. U.S.A.">
        <title>Antigenic diversity is generated by distinct evolutionary mechanisms in African trypanosome species.</title>
        <authorList>
            <person name="Jackson A.P."/>
            <person name="Berry A."/>
            <person name="Aslett M."/>
            <person name="Allison H.C."/>
            <person name="Burton P."/>
            <person name="Vavrova-Anderson J."/>
            <person name="Brown R."/>
            <person name="Browne H."/>
            <person name="Corton N."/>
            <person name="Hauser H."/>
            <person name="Gamble J."/>
            <person name="Gilderthorp R."/>
            <person name="Marcello L."/>
            <person name="McQuillan J."/>
            <person name="Otto T.D."/>
            <person name="Quail M.A."/>
            <person name="Sanders M.J."/>
            <person name="van Tonder A."/>
            <person name="Ginger M.L."/>
            <person name="Field M.C."/>
            <person name="Barry J.D."/>
            <person name="Hertz-Fowler C."/>
            <person name="Berriman M."/>
        </authorList>
    </citation>
    <scope>NUCLEOTIDE SEQUENCE</scope>
    <source>
        <strain evidence="4">Y486</strain>
    </source>
</reference>
<organism evidence="4">
    <name type="scientific">Trypanosoma vivax (strain Y486)</name>
    <dbReference type="NCBI Taxonomy" id="1055687"/>
    <lineage>
        <taxon>Eukaryota</taxon>
        <taxon>Discoba</taxon>
        <taxon>Euglenozoa</taxon>
        <taxon>Kinetoplastea</taxon>
        <taxon>Metakinetoplastina</taxon>
        <taxon>Trypanosomatida</taxon>
        <taxon>Trypanosomatidae</taxon>
        <taxon>Trypanosoma</taxon>
        <taxon>Duttonella</taxon>
    </lineage>
</organism>
<sequence>MVAKMNSGGSDGRMLTCSPSVMDFSDLLSHSILHINEDDEEEVWEKKNMFNVYDSDAQLGHLRDAYICAVQRDLLDVGEQSSTNSTLVQRTVGCAITADEAKERTKCLIDKGFSPNDYQVPELGSADTVCSTCLGNSSSPLTDGFNRGFSTVAVPSAFSAVTSPHWQAQPAATGLESSKSRRNVYVSDLPLQWNTDKLRSVCSAFGNIISAKVIHDSTTNESRGYGFVMLETEEQAARCVRSLNNRRLDGRTLICRFAHERAMPSFACAGCAQRRGSNNTPLIPSEARPEVNSTDTQLKQFCYTECRTQRCSGGSADDFGTVRRSQGNPPHDRGQTFLQRSHNVFIQGLPLHWNTDKLRNLCGTCGKVELAKVVRDATTSLSCGHGFVLFEKEEYAARCVEYLNGMVVESHTLTCRLAREKRNAISPPTSSSGTTPASSVKTASVAGGDFGTTPLFMRVMEPEPAPSVTLQPVVGYGKWPAVAFSPGCHPTLSQSRSPPVMLTRGNSNKRHASYSGLSSIRSPPTTAVVSEAATLFQRPPTRLVEYVRTAGGTSCCIADVPSLANACIITFPYGATASITAPTQGCTLGLRG</sequence>
<dbReference type="SMART" id="SM00361">
    <property type="entry name" value="RRM_1"/>
    <property type="match status" value="2"/>
</dbReference>
<dbReference type="Pfam" id="PF00076">
    <property type="entry name" value="RRM_1"/>
    <property type="match status" value="2"/>
</dbReference>
<gene>
    <name evidence="4" type="ORF">TVY486_0705418</name>
</gene>
<proteinExistence type="predicted"/>
<accession>G0TZ15</accession>
<dbReference type="SUPFAM" id="SSF54928">
    <property type="entry name" value="RNA-binding domain, RBD"/>
    <property type="match status" value="2"/>
</dbReference>
<dbReference type="InterPro" id="IPR000504">
    <property type="entry name" value="RRM_dom"/>
</dbReference>
<dbReference type="PANTHER" id="PTHR48037:SF1">
    <property type="entry name" value="RRM DOMAIN-CONTAINING PROTEIN"/>
    <property type="match status" value="1"/>
</dbReference>
<dbReference type="AlphaFoldDB" id="G0TZ15"/>
<dbReference type="PANTHER" id="PTHR48037">
    <property type="entry name" value="ATPASE E1"/>
    <property type="match status" value="1"/>
</dbReference>
<dbReference type="PROSITE" id="PS50102">
    <property type="entry name" value="RRM"/>
    <property type="match status" value="2"/>
</dbReference>
<evidence type="ECO:0000313" key="4">
    <source>
        <dbReference type="EMBL" id="CCC49218.1"/>
    </source>
</evidence>
<feature type="region of interest" description="Disordered" evidence="2">
    <location>
        <begin position="424"/>
        <end position="446"/>
    </location>
</feature>
<dbReference type="SMART" id="SM00360">
    <property type="entry name" value="RRM"/>
    <property type="match status" value="2"/>
</dbReference>
<feature type="domain" description="RRM" evidence="3">
    <location>
        <begin position="182"/>
        <end position="260"/>
    </location>
</feature>
<dbReference type="Gene3D" id="3.30.70.330">
    <property type="match status" value="2"/>
</dbReference>